<sequence>MFTSETNKTLYEQDFYLWIQTTVKLLQEGKLEQLDIANLIEEIDSMGRSEKKELKNRLIILIEHLLKLQYWIEEKECNARGWPNTIVEQRRQIIYLLEDSPSLKSVLDNVFLDCYTDARNDTIRKYRLPSELFPQESPFSVAQILDADFIP</sequence>
<accession>A0A1Z4GGW4</accession>
<reference evidence="1 2" key="1">
    <citation type="submission" date="2017-06" db="EMBL/GenBank/DDBJ databases">
        <title>Genome sequencing of cyanobaciteial culture collection at National Institute for Environmental Studies (NIES).</title>
        <authorList>
            <person name="Hirose Y."/>
            <person name="Shimura Y."/>
            <person name="Fujisawa T."/>
            <person name="Nakamura Y."/>
            <person name="Kawachi M."/>
        </authorList>
    </citation>
    <scope>NUCLEOTIDE SEQUENCE [LARGE SCALE GENOMIC DNA]</scope>
    <source>
        <strain evidence="1 2">NIES-21</strain>
    </source>
</reference>
<evidence type="ECO:0008006" key="3">
    <source>
        <dbReference type="Google" id="ProtNLM"/>
    </source>
</evidence>
<gene>
    <name evidence="1" type="ORF">NIES21_24480</name>
</gene>
<dbReference type="EMBL" id="AP018174">
    <property type="protein sequence ID" value="BAY16618.1"/>
    <property type="molecule type" value="Genomic_DNA"/>
</dbReference>
<evidence type="ECO:0000313" key="1">
    <source>
        <dbReference type="EMBL" id="BAY16618.1"/>
    </source>
</evidence>
<dbReference type="InterPro" id="IPR002636">
    <property type="entry name" value="DUF29"/>
</dbReference>
<name>A0A1Z4GGW4_9CYAN</name>
<dbReference type="PANTHER" id="PTHR34235">
    <property type="entry name" value="SLR1203 PROTEIN-RELATED"/>
    <property type="match status" value="1"/>
</dbReference>
<evidence type="ECO:0000313" key="2">
    <source>
        <dbReference type="Proteomes" id="UP000218287"/>
    </source>
</evidence>
<keyword evidence="2" id="KW-1185">Reference proteome</keyword>
<organism evidence="1 2">
    <name type="scientific">Anabaenopsis circularis NIES-21</name>
    <dbReference type="NCBI Taxonomy" id="1085406"/>
    <lineage>
        <taxon>Bacteria</taxon>
        <taxon>Bacillati</taxon>
        <taxon>Cyanobacteriota</taxon>
        <taxon>Cyanophyceae</taxon>
        <taxon>Nostocales</taxon>
        <taxon>Nodulariaceae</taxon>
        <taxon>Anabaenopsis</taxon>
    </lineage>
</organism>
<dbReference type="AlphaFoldDB" id="A0A1Z4GGW4"/>
<proteinExistence type="predicted"/>
<protein>
    <recommendedName>
        <fullName evidence="3">DUF29 domain-containing protein</fullName>
    </recommendedName>
</protein>
<dbReference type="PANTHER" id="PTHR34235:SF3">
    <property type="entry name" value="SLR1203 PROTEIN"/>
    <property type="match status" value="1"/>
</dbReference>
<dbReference type="Proteomes" id="UP000218287">
    <property type="component" value="Chromosome"/>
</dbReference>
<dbReference type="Pfam" id="PF01724">
    <property type="entry name" value="DUF29"/>
    <property type="match status" value="1"/>
</dbReference>
<dbReference type="Gene3D" id="1.20.1220.20">
    <property type="entry name" value="Uncharcterised protein PF01724"/>
    <property type="match status" value="1"/>
</dbReference>
<dbReference type="OrthoDB" id="5769308at2"/>